<keyword evidence="1" id="KW-0378">Hydrolase</keyword>
<dbReference type="EC" id="3.2.2.8" evidence="1"/>
<proteinExistence type="predicted"/>
<reference evidence="1 2" key="1">
    <citation type="submission" date="2018-06" db="EMBL/GenBank/DDBJ databases">
        <authorList>
            <consortium name="Pathogen Informatics"/>
            <person name="Doyle S."/>
        </authorList>
    </citation>
    <scope>NUCLEOTIDE SEQUENCE [LARGE SCALE GENOMIC DNA]</scope>
    <source>
        <strain evidence="1 2">NCTC9081</strain>
    </source>
</reference>
<dbReference type="AlphaFoldDB" id="A0A376W5A6"/>
<name>A0A376W5A6_ECOLX</name>
<protein>
    <submittedName>
        <fullName evidence="1">Pyrimidine-specific ribonucleoside hydrolase (Cytidine/uridine-specific hydrolase)</fullName>
        <ecNumber evidence="1">3.2.2.8</ecNumber>
    </submittedName>
</protein>
<evidence type="ECO:0000313" key="1">
    <source>
        <dbReference type="EMBL" id="STJ19571.1"/>
    </source>
</evidence>
<keyword evidence="1" id="KW-0326">Glycosidase</keyword>
<dbReference type="Proteomes" id="UP000254716">
    <property type="component" value="Unassembled WGS sequence"/>
</dbReference>
<sequence>MGVPSATSWVFLASPPIPKSGITIDTDWFWGLVEECVRGYIKNPLSVDNKPGQYRKMQARLVMMGREPSPKMT</sequence>
<organism evidence="1 2">
    <name type="scientific">Escherichia coli</name>
    <dbReference type="NCBI Taxonomy" id="562"/>
    <lineage>
        <taxon>Bacteria</taxon>
        <taxon>Pseudomonadati</taxon>
        <taxon>Pseudomonadota</taxon>
        <taxon>Gammaproteobacteria</taxon>
        <taxon>Enterobacterales</taxon>
        <taxon>Enterobacteriaceae</taxon>
        <taxon>Escherichia</taxon>
    </lineage>
</organism>
<dbReference type="EMBL" id="UGCV01000008">
    <property type="protein sequence ID" value="STJ19571.1"/>
    <property type="molecule type" value="Genomic_DNA"/>
</dbReference>
<dbReference type="GO" id="GO:0050263">
    <property type="term" value="F:ribosylpyrimidine nucleosidase activity"/>
    <property type="evidence" value="ECO:0007669"/>
    <property type="project" value="UniProtKB-EC"/>
</dbReference>
<accession>A0A376W5A6</accession>
<gene>
    <name evidence="1" type="primary">rihB_1</name>
    <name evidence="1" type="ORF">NCTC9081_05109</name>
</gene>
<evidence type="ECO:0000313" key="2">
    <source>
        <dbReference type="Proteomes" id="UP000254716"/>
    </source>
</evidence>